<feature type="transmembrane region" description="Helical" evidence="1">
    <location>
        <begin position="13"/>
        <end position="41"/>
    </location>
</feature>
<name>A0A450SJ53_9GAMM</name>
<keyword evidence="1" id="KW-1133">Transmembrane helix</keyword>
<dbReference type="EMBL" id="CAADEX010000042">
    <property type="protein sequence ID" value="VFJ53431.1"/>
    <property type="molecule type" value="Genomic_DNA"/>
</dbReference>
<evidence type="ECO:0000313" key="2">
    <source>
        <dbReference type="EMBL" id="VFJ53431.1"/>
    </source>
</evidence>
<accession>A0A450SJ53</accession>
<organism evidence="2">
    <name type="scientific">Candidatus Kentrum sp. DK</name>
    <dbReference type="NCBI Taxonomy" id="2126562"/>
    <lineage>
        <taxon>Bacteria</taxon>
        <taxon>Pseudomonadati</taxon>
        <taxon>Pseudomonadota</taxon>
        <taxon>Gammaproteobacteria</taxon>
        <taxon>Candidatus Kentrum</taxon>
    </lineage>
</organism>
<dbReference type="InterPro" id="IPR018710">
    <property type="entry name" value="DUF2232"/>
</dbReference>
<feature type="transmembrane region" description="Helical" evidence="1">
    <location>
        <begin position="264"/>
        <end position="286"/>
    </location>
</feature>
<feature type="transmembrane region" description="Helical" evidence="1">
    <location>
        <begin position="159"/>
        <end position="181"/>
    </location>
</feature>
<proteinExistence type="predicted"/>
<reference evidence="2" key="1">
    <citation type="submission" date="2019-02" db="EMBL/GenBank/DDBJ databases">
        <authorList>
            <person name="Gruber-Vodicka R. H."/>
            <person name="Seah K. B. B."/>
        </authorList>
    </citation>
    <scope>NUCLEOTIDE SEQUENCE</scope>
    <source>
        <strain evidence="2">BECK_DK47</strain>
    </source>
</reference>
<dbReference type="AlphaFoldDB" id="A0A450SJ53"/>
<protein>
    <submittedName>
        <fullName evidence="2">Predicted membrane protein (DUF2232)</fullName>
    </submittedName>
</protein>
<keyword evidence="1" id="KW-0472">Membrane</keyword>
<sequence>MQAFLSRIMQTRFLAASVAAVSLVVPPFGFIGGGITGLAALRYGLTEGVLVAGTAMLLAGGISWFTLGTIVPITLFAIMTGLPVLLLATVLRITRSLATAITSAGFLGAMGIIGLHVVIDDPLAWWRDRLREMLIDQPLEQTSAVGADITEKLETLIDALAPMMAALPAGMVLGALLTLLLARWWHAMLDNPGGFGEEFRILRLPQWLAVAAVVVAAAAIFSDRTMNVANEFLQIFIVLYLFQGLAVIHGVIARRGASGGWLVALYGFGLLIPIIVTNLVVLAGLVDTWFDFRGRAAGGGGYPRGF</sequence>
<gene>
    <name evidence="2" type="ORF">BECKDK2373B_GA0170837_104218</name>
</gene>
<feature type="transmembrane region" description="Helical" evidence="1">
    <location>
        <begin position="73"/>
        <end position="91"/>
    </location>
</feature>
<keyword evidence="1" id="KW-0812">Transmembrane</keyword>
<evidence type="ECO:0000256" key="1">
    <source>
        <dbReference type="SAM" id="Phobius"/>
    </source>
</evidence>
<feature type="transmembrane region" description="Helical" evidence="1">
    <location>
        <begin position="98"/>
        <end position="119"/>
    </location>
</feature>
<feature type="transmembrane region" description="Helical" evidence="1">
    <location>
        <begin position="201"/>
        <end position="221"/>
    </location>
</feature>
<dbReference type="Pfam" id="PF09991">
    <property type="entry name" value="DUF2232"/>
    <property type="match status" value="1"/>
</dbReference>
<feature type="transmembrane region" description="Helical" evidence="1">
    <location>
        <begin position="233"/>
        <end position="252"/>
    </location>
</feature>